<keyword evidence="2" id="KW-1185">Reference proteome</keyword>
<dbReference type="PANTHER" id="PTHR10267">
    <property type="entry name" value="DNA POLYMERASE SUBUNIT GAMMA-1"/>
    <property type="match status" value="1"/>
</dbReference>
<name>A0A9D3Q2X5_MEGAT</name>
<accession>A0A9D3Q2X5</accession>
<evidence type="ECO:0000313" key="1">
    <source>
        <dbReference type="EMBL" id="KAG7473953.1"/>
    </source>
</evidence>
<dbReference type="GO" id="GO:0006264">
    <property type="term" value="P:mitochondrial DNA replication"/>
    <property type="evidence" value="ECO:0007669"/>
    <property type="project" value="TreeGrafter"/>
</dbReference>
<dbReference type="GO" id="GO:0008408">
    <property type="term" value="F:3'-5' exonuclease activity"/>
    <property type="evidence" value="ECO:0007669"/>
    <property type="project" value="TreeGrafter"/>
</dbReference>
<dbReference type="EMBL" id="JAFDVH010000007">
    <property type="protein sequence ID" value="KAG7473953.1"/>
    <property type="molecule type" value="Genomic_DNA"/>
</dbReference>
<dbReference type="OrthoDB" id="5588663at2759"/>
<evidence type="ECO:0008006" key="3">
    <source>
        <dbReference type="Google" id="ProtNLM"/>
    </source>
</evidence>
<organism evidence="1 2">
    <name type="scientific">Megalops atlanticus</name>
    <name type="common">Tarpon</name>
    <name type="synonym">Clupea gigantea</name>
    <dbReference type="NCBI Taxonomy" id="7932"/>
    <lineage>
        <taxon>Eukaryota</taxon>
        <taxon>Metazoa</taxon>
        <taxon>Chordata</taxon>
        <taxon>Craniata</taxon>
        <taxon>Vertebrata</taxon>
        <taxon>Euteleostomi</taxon>
        <taxon>Actinopterygii</taxon>
        <taxon>Neopterygii</taxon>
        <taxon>Teleostei</taxon>
        <taxon>Elopiformes</taxon>
        <taxon>Megalopidae</taxon>
        <taxon>Megalops</taxon>
    </lineage>
</organism>
<reference evidence="1" key="1">
    <citation type="submission" date="2021-01" db="EMBL/GenBank/DDBJ databases">
        <authorList>
            <person name="Zahm M."/>
            <person name="Roques C."/>
            <person name="Cabau C."/>
            <person name="Klopp C."/>
            <person name="Donnadieu C."/>
            <person name="Jouanno E."/>
            <person name="Lampietro C."/>
            <person name="Louis A."/>
            <person name="Herpin A."/>
            <person name="Echchiki A."/>
            <person name="Berthelot C."/>
            <person name="Parey E."/>
            <person name="Roest-Crollius H."/>
            <person name="Braasch I."/>
            <person name="Postlethwait J."/>
            <person name="Bobe J."/>
            <person name="Montfort J."/>
            <person name="Bouchez O."/>
            <person name="Begum T."/>
            <person name="Mejri S."/>
            <person name="Adams A."/>
            <person name="Chen W.-J."/>
            <person name="Guiguen Y."/>
        </authorList>
    </citation>
    <scope>NUCLEOTIDE SEQUENCE</scope>
    <source>
        <strain evidence="1">YG-15Mar2019-1</strain>
        <tissue evidence="1">Brain</tissue>
    </source>
</reference>
<dbReference type="Proteomes" id="UP001046870">
    <property type="component" value="Chromosome 7"/>
</dbReference>
<comment type="caution">
    <text evidence="1">The sequence shown here is derived from an EMBL/GenBank/DDBJ whole genome shotgun (WGS) entry which is preliminary data.</text>
</comment>
<dbReference type="AlphaFoldDB" id="A0A9D3Q2X5"/>
<dbReference type="GO" id="GO:0003887">
    <property type="term" value="F:DNA-directed DNA polymerase activity"/>
    <property type="evidence" value="ECO:0007669"/>
    <property type="project" value="TreeGrafter"/>
</dbReference>
<gene>
    <name evidence="1" type="ORF">MATL_G00101230</name>
</gene>
<protein>
    <recommendedName>
        <fullName evidence="3">DNA-directed DNA polymerase</fullName>
    </recommendedName>
</protein>
<dbReference type="GO" id="GO:0005760">
    <property type="term" value="C:gamma DNA polymerase complex"/>
    <property type="evidence" value="ECO:0007669"/>
    <property type="project" value="InterPro"/>
</dbReference>
<proteinExistence type="predicted"/>
<evidence type="ECO:0000313" key="2">
    <source>
        <dbReference type="Proteomes" id="UP001046870"/>
    </source>
</evidence>
<sequence length="107" mass="12332">MAPPAGCYCSNSETVSCLPKRRQHLPGHPIWYRKLCVRMSEDAWSPGVSLISLQMRVTPKLMGLQWDGFPLHYTEQHGWDYLVPGRRGNLKHVEHSKGPVCPHRWRS</sequence>
<dbReference type="GO" id="GO:0003677">
    <property type="term" value="F:DNA binding"/>
    <property type="evidence" value="ECO:0007669"/>
    <property type="project" value="InterPro"/>
</dbReference>
<dbReference type="InterPro" id="IPR002297">
    <property type="entry name" value="DNA-dir_DNA_pol_A_mt"/>
</dbReference>
<dbReference type="PANTHER" id="PTHR10267:SF0">
    <property type="entry name" value="DNA POLYMERASE SUBUNIT GAMMA-1"/>
    <property type="match status" value="1"/>
</dbReference>